<feature type="domain" description="VWFA" evidence="2">
    <location>
        <begin position="352"/>
        <end position="541"/>
    </location>
</feature>
<dbReference type="Gene3D" id="3.40.50.410">
    <property type="entry name" value="von Willebrand factor, type A domain"/>
    <property type="match status" value="1"/>
</dbReference>
<name>A0AA40AKZ4_9PEZI</name>
<dbReference type="CDD" id="cd00198">
    <property type="entry name" value="vWFA"/>
    <property type="match status" value="1"/>
</dbReference>
<keyword evidence="1" id="KW-0732">Signal</keyword>
<evidence type="ECO:0000313" key="4">
    <source>
        <dbReference type="Proteomes" id="UP001172101"/>
    </source>
</evidence>
<sequence length="825" mass="83126">MKGVARTLGALCFLATAQPGLSFGTINSAGQHAEHEHITRDALGCAPGVKSTGDCFEKLSILNLAGGPSTAGGVGAPDSDEVFNSAAHCDDADFLDHAKWGLPGTYPRTRAQATGALMDCVAHLGGRFIDGIAASARLLDSKDAVVKKESDLGSSTCTFFSGAGGRAKCEALEGFGRALHGVQDFYSHSNWADVADTKVNISRTNPPGLSLPASSFILDLRSAASPAGLTVPDDLTTGCFISSLGDPLGGAKECVKQGRITHDTLNKDKGIIRDDPSVALPPGTPLTSGPGTARGQVAHNFEQAVIGAIGETRRQWADFRAELEARYGPTKAAHMVCALTRDEPWKDCSGRQIAVVIDSSGSNQDTDPGNLRIAAGAQFVATLVTKASAAGSDAQLDKVAVIDFDDTARVVSPLGDPSTASFDGIDSEGGTSIASGVALAIDTLTAGTAAADVRDRAGIVVLTDGQDSDTSSLLAALDLAAQLGIRVSFGFLAPPANPVPVARRLRRSLRAASLRPLYEKRQFSGVSDPLSGAEPDVVAAILRTGGIFGTITSAEAQRRFVDLVVSHGATNIDGTRPGATNGGPLFPGVTVVALLAGSGSSPSNLSSSSNSTLPALNGTATTTSLGQGLPDTYTYRTNATGEHLNFTVQAITPSSSSAANLTLAVTLRDVRGNKDLGAAAADSASGGVASIAFDAGAAGTDLQLVVRASFGGGAIGPATTNSSSTAVPPGLALLYAVRLDVVGGVAAGNGTGTGPATNGTVGGGAGGLCPLAAPGANNTACSAQGELKCCGSGFLTCDHGAYVYRACGAGTVCRAAGASVFCDWP</sequence>
<dbReference type="SUPFAM" id="SSF53300">
    <property type="entry name" value="vWA-like"/>
    <property type="match status" value="1"/>
</dbReference>
<dbReference type="EMBL" id="JAUIRO010000004">
    <property type="protein sequence ID" value="KAK0717778.1"/>
    <property type="molecule type" value="Genomic_DNA"/>
</dbReference>
<dbReference type="SMART" id="SM00327">
    <property type="entry name" value="VWA"/>
    <property type="match status" value="1"/>
</dbReference>
<feature type="signal peptide" evidence="1">
    <location>
        <begin position="1"/>
        <end position="22"/>
    </location>
</feature>
<dbReference type="RefSeq" id="XP_060296571.1">
    <property type="nucleotide sequence ID" value="XM_060446620.1"/>
</dbReference>
<evidence type="ECO:0000313" key="3">
    <source>
        <dbReference type="EMBL" id="KAK0717778.1"/>
    </source>
</evidence>
<proteinExistence type="predicted"/>
<dbReference type="Pfam" id="PF13519">
    <property type="entry name" value="VWA_2"/>
    <property type="match status" value="1"/>
</dbReference>
<dbReference type="InterPro" id="IPR036465">
    <property type="entry name" value="vWFA_dom_sf"/>
</dbReference>
<dbReference type="AlphaFoldDB" id="A0AA40AKZ4"/>
<gene>
    <name evidence="3" type="ORF">B0T26DRAFT_776718</name>
</gene>
<organism evidence="3 4">
    <name type="scientific">Lasiosphaeria miniovina</name>
    <dbReference type="NCBI Taxonomy" id="1954250"/>
    <lineage>
        <taxon>Eukaryota</taxon>
        <taxon>Fungi</taxon>
        <taxon>Dikarya</taxon>
        <taxon>Ascomycota</taxon>
        <taxon>Pezizomycotina</taxon>
        <taxon>Sordariomycetes</taxon>
        <taxon>Sordariomycetidae</taxon>
        <taxon>Sordariales</taxon>
        <taxon>Lasiosphaeriaceae</taxon>
        <taxon>Lasiosphaeria</taxon>
    </lineage>
</organism>
<accession>A0AA40AKZ4</accession>
<dbReference type="InterPro" id="IPR002035">
    <property type="entry name" value="VWF_A"/>
</dbReference>
<evidence type="ECO:0000256" key="1">
    <source>
        <dbReference type="SAM" id="SignalP"/>
    </source>
</evidence>
<feature type="chain" id="PRO_5041349960" description="VWFA domain-containing protein" evidence="1">
    <location>
        <begin position="23"/>
        <end position="825"/>
    </location>
</feature>
<evidence type="ECO:0000259" key="2">
    <source>
        <dbReference type="PROSITE" id="PS50234"/>
    </source>
</evidence>
<keyword evidence="4" id="KW-1185">Reference proteome</keyword>
<reference evidence="3" key="1">
    <citation type="submission" date="2023-06" db="EMBL/GenBank/DDBJ databases">
        <title>Genome-scale phylogeny and comparative genomics of the fungal order Sordariales.</title>
        <authorList>
            <consortium name="Lawrence Berkeley National Laboratory"/>
            <person name="Hensen N."/>
            <person name="Bonometti L."/>
            <person name="Westerberg I."/>
            <person name="Brannstrom I.O."/>
            <person name="Guillou S."/>
            <person name="Cros-Aarteil S."/>
            <person name="Calhoun S."/>
            <person name="Haridas S."/>
            <person name="Kuo A."/>
            <person name="Mondo S."/>
            <person name="Pangilinan J."/>
            <person name="Riley R."/>
            <person name="LaButti K."/>
            <person name="Andreopoulos B."/>
            <person name="Lipzen A."/>
            <person name="Chen C."/>
            <person name="Yanf M."/>
            <person name="Daum C."/>
            <person name="Ng V."/>
            <person name="Clum A."/>
            <person name="Steindorff A."/>
            <person name="Ohm R."/>
            <person name="Martin F."/>
            <person name="Silar P."/>
            <person name="Natvig D."/>
            <person name="Lalanne C."/>
            <person name="Gautier V."/>
            <person name="Ament-velasquez S.L."/>
            <person name="Kruys A."/>
            <person name="Hutchinson M.I."/>
            <person name="Powell A.J."/>
            <person name="Barry K."/>
            <person name="Miller A.N."/>
            <person name="Grigoriev I.V."/>
            <person name="Debuchy R."/>
            <person name="Gladieux P."/>
            <person name="Thoren M.H."/>
            <person name="Johannesson H."/>
        </authorList>
    </citation>
    <scope>NUCLEOTIDE SEQUENCE</scope>
    <source>
        <strain evidence="3">SMH2392-1A</strain>
    </source>
</reference>
<dbReference type="Proteomes" id="UP001172101">
    <property type="component" value="Unassembled WGS sequence"/>
</dbReference>
<dbReference type="PROSITE" id="PS50234">
    <property type="entry name" value="VWFA"/>
    <property type="match status" value="1"/>
</dbReference>
<comment type="caution">
    <text evidence="3">The sequence shown here is derived from an EMBL/GenBank/DDBJ whole genome shotgun (WGS) entry which is preliminary data.</text>
</comment>
<dbReference type="GeneID" id="85329890"/>
<protein>
    <recommendedName>
        <fullName evidence="2">VWFA domain-containing protein</fullName>
    </recommendedName>
</protein>